<sequence length="51" mass="5670">MNDANPPADPSRLTREERLAARLRDNLRRRKAQARALDGKADSASAPRQEG</sequence>
<gene>
    <name evidence="2" type="ORF">HHL27_12310</name>
</gene>
<proteinExistence type="predicted"/>
<evidence type="ECO:0000313" key="3">
    <source>
        <dbReference type="Proteomes" id="UP000583556"/>
    </source>
</evidence>
<evidence type="ECO:0000256" key="1">
    <source>
        <dbReference type="SAM" id="MobiDB-lite"/>
    </source>
</evidence>
<feature type="region of interest" description="Disordered" evidence="1">
    <location>
        <begin position="29"/>
        <end position="51"/>
    </location>
</feature>
<dbReference type="AlphaFoldDB" id="A0A7Y0GBB1"/>
<dbReference type="Proteomes" id="UP000583556">
    <property type="component" value="Unassembled WGS sequence"/>
</dbReference>
<dbReference type="RefSeq" id="WP_169493733.1">
    <property type="nucleotide sequence ID" value="NZ_JABBGM010000005.1"/>
</dbReference>
<accession>A0A7Y0GBB1</accession>
<evidence type="ECO:0000313" key="2">
    <source>
        <dbReference type="EMBL" id="NML94447.1"/>
    </source>
</evidence>
<reference evidence="2 3" key="1">
    <citation type="submission" date="2020-04" db="EMBL/GenBank/DDBJ databases">
        <title>Novosphingobium sp. TW-4 isolated from soil.</title>
        <authorList>
            <person name="Dahal R.H."/>
            <person name="Chaudhary D.K."/>
        </authorList>
    </citation>
    <scope>NUCLEOTIDE SEQUENCE [LARGE SCALE GENOMIC DNA]</scope>
    <source>
        <strain evidence="2 3">TW-4</strain>
    </source>
</reference>
<protein>
    <submittedName>
        <fullName evidence="2">Uncharacterized protein</fullName>
    </submittedName>
</protein>
<organism evidence="2 3">
    <name type="scientific">Novosphingobium olei</name>
    <dbReference type="NCBI Taxonomy" id="2728851"/>
    <lineage>
        <taxon>Bacteria</taxon>
        <taxon>Pseudomonadati</taxon>
        <taxon>Pseudomonadota</taxon>
        <taxon>Alphaproteobacteria</taxon>
        <taxon>Sphingomonadales</taxon>
        <taxon>Sphingomonadaceae</taxon>
        <taxon>Novosphingobium</taxon>
    </lineage>
</organism>
<dbReference type="EMBL" id="JABBGM010000005">
    <property type="protein sequence ID" value="NML94447.1"/>
    <property type="molecule type" value="Genomic_DNA"/>
</dbReference>
<comment type="caution">
    <text evidence="2">The sequence shown here is derived from an EMBL/GenBank/DDBJ whole genome shotgun (WGS) entry which is preliminary data.</text>
</comment>
<keyword evidence="3" id="KW-1185">Reference proteome</keyword>
<name>A0A7Y0GBB1_9SPHN</name>